<evidence type="ECO:0000313" key="4">
    <source>
        <dbReference type="Proteomes" id="UP001166286"/>
    </source>
</evidence>
<comment type="caution">
    <text evidence="3">The sequence shown here is derived from an EMBL/GenBank/DDBJ whole genome shotgun (WGS) entry which is preliminary data.</text>
</comment>
<evidence type="ECO:0000256" key="2">
    <source>
        <dbReference type="SAM" id="MobiDB-lite"/>
    </source>
</evidence>
<dbReference type="Proteomes" id="UP001166286">
    <property type="component" value="Unassembled WGS sequence"/>
</dbReference>
<protein>
    <submittedName>
        <fullName evidence="3">Uncharacterized protein</fullName>
    </submittedName>
</protein>
<gene>
    <name evidence="3" type="ORF">JMJ35_005921</name>
</gene>
<organism evidence="3 4">
    <name type="scientific">Cladonia borealis</name>
    <dbReference type="NCBI Taxonomy" id="184061"/>
    <lineage>
        <taxon>Eukaryota</taxon>
        <taxon>Fungi</taxon>
        <taxon>Dikarya</taxon>
        <taxon>Ascomycota</taxon>
        <taxon>Pezizomycotina</taxon>
        <taxon>Lecanoromycetes</taxon>
        <taxon>OSLEUM clade</taxon>
        <taxon>Lecanoromycetidae</taxon>
        <taxon>Lecanorales</taxon>
        <taxon>Lecanorineae</taxon>
        <taxon>Cladoniaceae</taxon>
        <taxon>Cladonia</taxon>
    </lineage>
</organism>
<keyword evidence="4" id="KW-1185">Reference proteome</keyword>
<evidence type="ECO:0000256" key="1">
    <source>
        <dbReference type="SAM" id="Coils"/>
    </source>
</evidence>
<evidence type="ECO:0000313" key="3">
    <source>
        <dbReference type="EMBL" id="KAK0511348.1"/>
    </source>
</evidence>
<dbReference type="AlphaFoldDB" id="A0AA39V0P6"/>
<keyword evidence="1" id="KW-0175">Coiled coil</keyword>
<proteinExistence type="predicted"/>
<sequence>MQGTSGSPSASWQPSASGPPASQAAQAQADAPISIPISSEVYSYLSYTFGTYTQASNSNITNSTPGFDDILWEESIKEAWTRLQEYSLADEETQFWLDRDRMVEAMQERPQLKKEAAEAKLESAKSSAKLAVIRAKLQRVNNEREKLEREIQSERAKTDYQ</sequence>
<name>A0AA39V0P6_9LECA</name>
<feature type="region of interest" description="Disordered" evidence="2">
    <location>
        <begin position="1"/>
        <end position="29"/>
    </location>
</feature>
<feature type="coiled-coil region" evidence="1">
    <location>
        <begin position="102"/>
        <end position="157"/>
    </location>
</feature>
<accession>A0AA39V0P6</accession>
<dbReference type="EMBL" id="JAFEKC020000013">
    <property type="protein sequence ID" value="KAK0511348.1"/>
    <property type="molecule type" value="Genomic_DNA"/>
</dbReference>
<reference evidence="3" key="1">
    <citation type="submission" date="2023-03" db="EMBL/GenBank/DDBJ databases">
        <title>Complete genome of Cladonia borealis.</title>
        <authorList>
            <person name="Park H."/>
        </authorList>
    </citation>
    <scope>NUCLEOTIDE SEQUENCE</scope>
    <source>
        <strain evidence="3">ANT050790</strain>
    </source>
</reference>